<organism evidence="8 9">
    <name type="scientific">Ophiostoma piceae (strain UAMH 11346)</name>
    <name type="common">Sap stain fungus</name>
    <dbReference type="NCBI Taxonomy" id="1262450"/>
    <lineage>
        <taxon>Eukaryota</taxon>
        <taxon>Fungi</taxon>
        <taxon>Dikarya</taxon>
        <taxon>Ascomycota</taxon>
        <taxon>Pezizomycotina</taxon>
        <taxon>Sordariomycetes</taxon>
        <taxon>Sordariomycetidae</taxon>
        <taxon>Ophiostomatales</taxon>
        <taxon>Ophiostomataceae</taxon>
        <taxon>Ophiostoma</taxon>
    </lineage>
</organism>
<name>S3BQX8_OPHP1</name>
<evidence type="ECO:0000256" key="6">
    <source>
        <dbReference type="SAM" id="MobiDB-lite"/>
    </source>
</evidence>
<keyword evidence="9" id="KW-1185">Reference proteome</keyword>
<evidence type="ECO:0000313" key="8">
    <source>
        <dbReference type="EMBL" id="EPE03699.1"/>
    </source>
</evidence>
<protein>
    <recommendedName>
        <fullName evidence="7">Pru domain-containing protein</fullName>
    </recommendedName>
</protein>
<dbReference type="GO" id="GO:0061133">
    <property type="term" value="F:endopeptidase activator activity"/>
    <property type="evidence" value="ECO:0007669"/>
    <property type="project" value="TreeGrafter"/>
</dbReference>
<evidence type="ECO:0000256" key="1">
    <source>
        <dbReference type="ARBA" id="ARBA00004123"/>
    </source>
</evidence>
<dbReference type="Pfam" id="PF04683">
    <property type="entry name" value="Rpn13_ADRM1_Pru"/>
    <property type="match status" value="1"/>
</dbReference>
<keyword evidence="3" id="KW-0963">Cytoplasm</keyword>
<evidence type="ECO:0000256" key="5">
    <source>
        <dbReference type="ARBA" id="ARBA00023242"/>
    </source>
</evidence>
<feature type="compositionally biased region" description="Basic and acidic residues" evidence="6">
    <location>
        <begin position="123"/>
        <end position="132"/>
    </location>
</feature>
<evidence type="ECO:0000256" key="2">
    <source>
        <dbReference type="ARBA" id="ARBA00004496"/>
    </source>
</evidence>
<dbReference type="PROSITE" id="PS51917">
    <property type="entry name" value="PRU"/>
    <property type="match status" value="1"/>
</dbReference>
<dbReference type="STRING" id="1262450.S3BQX8"/>
<evidence type="ECO:0000256" key="4">
    <source>
        <dbReference type="ARBA" id="ARBA00022942"/>
    </source>
</evidence>
<sequence>MSIIPAISFKAGQCDIQPQSGFRKALPGDQPGYIFLYAEDELMHFCWRPRNVPMDEAPLNLVMVPGDGHFVPYEGVEGRTSTRTNGRIFVLKFESSSQRHLFWLQSKPEGDPSWLSPHLAVPESRRQRTEQKPLKWKQLPKAASGTQAEDVVRNLLASLAGSQGVPQTSTGAGQAAEKSYPPLNDLLETSVTVPMIRSANEEYIDSLLHYLPPAILILSQQQDYAIDDGDVVDTSAQAVAAAKTAMSLGEKKRLLEKVIRSPQFAQSLASLSTAIRDGGLPSISDALGTPVKNQGFLPGGAMPMGGGEALEAFVEGVKTAVKDKMDKQ</sequence>
<dbReference type="GO" id="GO:0005737">
    <property type="term" value="C:cytoplasm"/>
    <property type="evidence" value="ECO:0007669"/>
    <property type="project" value="UniProtKB-SubCell"/>
</dbReference>
<dbReference type="eggNOG" id="KOG3037">
    <property type="taxonomic scope" value="Eukaryota"/>
</dbReference>
<dbReference type="EMBL" id="KE148165">
    <property type="protein sequence ID" value="EPE03699.1"/>
    <property type="molecule type" value="Genomic_DNA"/>
</dbReference>
<keyword evidence="4" id="KW-0647">Proteasome</keyword>
<accession>S3BQX8</accession>
<dbReference type="InterPro" id="IPR038633">
    <property type="entry name" value="Rpn13/ADRM1_Pru_sf"/>
</dbReference>
<dbReference type="PANTHER" id="PTHR12225">
    <property type="entry name" value="ADHESION REGULATING MOLECULE 1 110 KDA CELL MEMBRANE GLYCOPROTEIN"/>
    <property type="match status" value="1"/>
</dbReference>
<dbReference type="HOGENOM" id="CLU_041798_4_0_1"/>
<dbReference type="GO" id="GO:0008541">
    <property type="term" value="C:proteasome regulatory particle, lid subcomplex"/>
    <property type="evidence" value="ECO:0007669"/>
    <property type="project" value="TreeGrafter"/>
</dbReference>
<feature type="region of interest" description="Disordered" evidence="6">
    <location>
        <begin position="108"/>
        <end position="132"/>
    </location>
</feature>
<dbReference type="InterPro" id="IPR006773">
    <property type="entry name" value="Rpn13/ADRM1"/>
</dbReference>
<dbReference type="Proteomes" id="UP000016923">
    <property type="component" value="Unassembled WGS sequence"/>
</dbReference>
<evidence type="ECO:0000313" key="9">
    <source>
        <dbReference type="Proteomes" id="UP000016923"/>
    </source>
</evidence>
<feature type="domain" description="Pru" evidence="7">
    <location>
        <begin position="1"/>
        <end position="126"/>
    </location>
</feature>
<dbReference type="OMA" id="RSPQFMQ"/>
<gene>
    <name evidence="8" type="ORF">F503_06405</name>
</gene>
<dbReference type="GO" id="GO:0070628">
    <property type="term" value="F:proteasome binding"/>
    <property type="evidence" value="ECO:0007669"/>
    <property type="project" value="TreeGrafter"/>
</dbReference>
<dbReference type="VEuPathDB" id="FungiDB:F503_06405"/>
<dbReference type="InterPro" id="IPR038108">
    <property type="entry name" value="RPN13_DEUBAD_sf"/>
</dbReference>
<dbReference type="PANTHER" id="PTHR12225:SF0">
    <property type="entry name" value="PROTEASOMAL UBIQUITIN RECEPTOR ADRM1"/>
    <property type="match status" value="1"/>
</dbReference>
<dbReference type="Gene3D" id="1.10.2020.20">
    <property type="match status" value="1"/>
</dbReference>
<dbReference type="Gene3D" id="2.30.29.70">
    <property type="entry name" value="Proteasomal ubiquitin receptor Rpn13/ADRM1"/>
    <property type="match status" value="1"/>
</dbReference>
<dbReference type="GO" id="GO:0005634">
    <property type="term" value="C:nucleus"/>
    <property type="evidence" value="ECO:0007669"/>
    <property type="project" value="UniProtKB-SubCell"/>
</dbReference>
<dbReference type="AlphaFoldDB" id="S3BQX8"/>
<reference evidence="8 9" key="1">
    <citation type="journal article" date="2013" name="BMC Genomics">
        <title>The genome and transcriptome of the pine saprophyte Ophiostoma piceae, and a comparison with the bark beetle-associated pine pathogen Grosmannia clavigera.</title>
        <authorList>
            <person name="Haridas S."/>
            <person name="Wang Y."/>
            <person name="Lim L."/>
            <person name="Massoumi Alamouti S."/>
            <person name="Jackman S."/>
            <person name="Docking R."/>
            <person name="Robertson G."/>
            <person name="Birol I."/>
            <person name="Bohlmann J."/>
            <person name="Breuil C."/>
        </authorList>
    </citation>
    <scope>NUCLEOTIDE SEQUENCE [LARGE SCALE GENOMIC DNA]</scope>
    <source>
        <strain evidence="8 9">UAMH 11346</strain>
    </source>
</reference>
<keyword evidence="5" id="KW-0539">Nucleus</keyword>
<proteinExistence type="predicted"/>
<evidence type="ECO:0000256" key="3">
    <source>
        <dbReference type="ARBA" id="ARBA00022490"/>
    </source>
</evidence>
<evidence type="ECO:0000259" key="7">
    <source>
        <dbReference type="PROSITE" id="PS51917"/>
    </source>
</evidence>
<comment type="subcellular location">
    <subcellularLocation>
        <location evidence="2">Cytoplasm</location>
    </subcellularLocation>
    <subcellularLocation>
        <location evidence="1">Nucleus</location>
    </subcellularLocation>
</comment>
<dbReference type="OrthoDB" id="340431at2759"/>
<dbReference type="InterPro" id="IPR044868">
    <property type="entry name" value="Rpn13/ADRM1_Pru"/>
</dbReference>